<dbReference type="AlphaFoldDB" id="A0A7G9Z8I3"/>
<dbReference type="InterPro" id="IPR026881">
    <property type="entry name" value="WYL_dom"/>
</dbReference>
<sequence>MDRKIELEERLGKLTIDGIMSFASLWHLDSGDNARRMNNRKKRSKNALIKFVADCIRDKARVKTIVSQLSDREKQILGVFALNNWVLESLDLYRQEISESELGVFPYNVFSYDFYSYYPRKSEIRARGILGLLLLVRVRKYGTSGPIVYVVPEEFRETINTEFTSKPKTKLSRKEQETITAIKSEGYAFLNDLFLFLSHAAGGITLTPSLHEIPKRTADKITNMLNVKTRNRLTLLLSVGNALKLVRETYRGSKPTLVTTGTVEEFLMQSRETRVMIILDVLSSNYGPLDQMILEELKHMDADVWYDRYLFYKRVWNALFQQRSRDWFAVNQKSLDRIFSHLRLLGLLEEGEHRDTADKARQVFLLKPAFFGIQGGTEERVKSVIVQPNFEIIALPETPEDVLFLLSRISEMKTADKVHIFMLTKKTFLNAMDNGMDAVKIIELLKNNAKAEIPQNVLYSLKEWSESYGNVELRRGVFLEADPELMRVIKAKIRAQVIKDISDSSVITTKRGVLADLIKEEEGIFLEAVDAITAAEVEKAIGQYVVKKPAERIFVIESANIEKCSIALKKREIYPKDFVHGEDGVIHSKQQKKELIEAAIDEAKRIKMVYLSEGFRETERVIDPYEVGESYVEGYCHLRNEKRVFRLDRIKKVEMLEVQESRLAYL</sequence>
<proteinExistence type="predicted"/>
<dbReference type="Pfam" id="PF13625">
    <property type="entry name" value="Helicase_C_3"/>
    <property type="match status" value="1"/>
</dbReference>
<protein>
    <recommendedName>
        <fullName evidence="4">Helicase XPB/Ssl2 N-terminal domain-containing protein</fullName>
    </recommendedName>
</protein>
<dbReference type="InterPro" id="IPR032830">
    <property type="entry name" value="XPB/Ssl2_N"/>
</dbReference>
<dbReference type="PROSITE" id="PS52050">
    <property type="entry name" value="WYL"/>
    <property type="match status" value="1"/>
</dbReference>
<evidence type="ECO:0000259" key="1">
    <source>
        <dbReference type="Pfam" id="PF13280"/>
    </source>
</evidence>
<evidence type="ECO:0000259" key="2">
    <source>
        <dbReference type="Pfam" id="PF13625"/>
    </source>
</evidence>
<reference evidence="3" key="1">
    <citation type="submission" date="2020-06" db="EMBL/GenBank/DDBJ databases">
        <title>Unique genomic features of the anaerobic methanotrophic archaea.</title>
        <authorList>
            <person name="Chadwick G.L."/>
            <person name="Skennerton C.T."/>
            <person name="Laso-Perez R."/>
            <person name="Leu A.O."/>
            <person name="Speth D.R."/>
            <person name="Yu H."/>
            <person name="Morgan-Lang C."/>
            <person name="Hatzenpichler R."/>
            <person name="Goudeau D."/>
            <person name="Malmstrom R."/>
            <person name="Brazelton W.J."/>
            <person name="Woyke T."/>
            <person name="Hallam S.J."/>
            <person name="Tyson G.W."/>
            <person name="Wegener G."/>
            <person name="Boetius A."/>
            <person name="Orphan V."/>
        </authorList>
    </citation>
    <scope>NUCLEOTIDE SEQUENCE</scope>
</reference>
<gene>
    <name evidence="3" type="ORF">CBNJMBCK_00010</name>
</gene>
<evidence type="ECO:0008006" key="4">
    <source>
        <dbReference type="Google" id="ProtNLM"/>
    </source>
</evidence>
<dbReference type="Pfam" id="PF13280">
    <property type="entry name" value="WYL"/>
    <property type="match status" value="1"/>
</dbReference>
<feature type="domain" description="Helicase XPB/Ssl2 N-terminal" evidence="2">
    <location>
        <begin position="384"/>
        <end position="493"/>
    </location>
</feature>
<name>A0A7G9Z8I3_9EURY</name>
<dbReference type="EMBL" id="MT631660">
    <property type="protein sequence ID" value="QNO56567.1"/>
    <property type="molecule type" value="Genomic_DNA"/>
</dbReference>
<evidence type="ECO:0000313" key="3">
    <source>
        <dbReference type="EMBL" id="QNO56567.1"/>
    </source>
</evidence>
<accession>A0A7G9Z8I3</accession>
<feature type="domain" description="WYL" evidence="1">
    <location>
        <begin position="594"/>
        <end position="655"/>
    </location>
</feature>
<organism evidence="3">
    <name type="scientific">Candidatus Methanophaga sp. ANME-1 ERB7</name>
    <dbReference type="NCBI Taxonomy" id="2759913"/>
    <lineage>
        <taxon>Archaea</taxon>
        <taxon>Methanobacteriati</taxon>
        <taxon>Methanobacteriota</taxon>
        <taxon>Stenosarchaea group</taxon>
        <taxon>Methanomicrobia</taxon>
        <taxon>Candidatus Methanophagales</taxon>
        <taxon>Candidatus Methanophagaceae</taxon>
        <taxon>Candidatus Methanophaga</taxon>
    </lineage>
</organism>